<evidence type="ECO:0008006" key="5">
    <source>
        <dbReference type="Google" id="ProtNLM"/>
    </source>
</evidence>
<dbReference type="AlphaFoldDB" id="A0A094XIW6"/>
<organism evidence="1 3">
    <name type="scientific">Alkalihalobacillus alcalophilus ATCC 27647 = CGMCC 1.3604</name>
    <dbReference type="NCBI Taxonomy" id="1218173"/>
    <lineage>
        <taxon>Bacteria</taxon>
        <taxon>Bacillati</taxon>
        <taxon>Bacillota</taxon>
        <taxon>Bacilli</taxon>
        <taxon>Bacillales</taxon>
        <taxon>Bacillaceae</taxon>
        <taxon>Alkalihalobacillus</taxon>
    </lineage>
</organism>
<dbReference type="EMBL" id="JALP01000196">
    <property type="protein sequence ID" value="THG89761.1"/>
    <property type="molecule type" value="Genomic_DNA"/>
</dbReference>
<reference evidence="1 3" key="1">
    <citation type="journal article" date="2014" name="Genome Announc.">
        <title>Draft Genome Sequence of Bacillus alcalophilus AV1934, a Classic Alkaliphile Isolated from Human Feces in 1934.</title>
        <authorList>
            <person name="Attie O."/>
            <person name="Jayaprakash A."/>
            <person name="Shah H."/>
            <person name="Paulsen I.T."/>
            <person name="Morino M."/>
            <person name="Takahashi Y."/>
            <person name="Narumi I."/>
            <person name="Sachidanandam R."/>
            <person name="Satoh K."/>
            <person name="Ito M."/>
            <person name="Krulwich T.A."/>
        </authorList>
    </citation>
    <scope>NUCLEOTIDE SEQUENCE [LARGE SCALE GENOMIC DNA]</scope>
    <source>
        <strain evidence="1 3">AV1934</strain>
    </source>
</reference>
<keyword evidence="3" id="KW-1185">Reference proteome</keyword>
<evidence type="ECO:0000313" key="3">
    <source>
        <dbReference type="Proteomes" id="UP000002754"/>
    </source>
</evidence>
<proteinExistence type="predicted"/>
<sequence length="168" mass="19151">MSYQITIIEVPTKEPSLGCIHTALKSQLDKFGDIISSVSVKDFSNIRKETKALQAIDKANLVVLLFEAKERPYKEMKDFLNDLDKSIFKGKMILPAIIGGTRVHASVIEFSLKPVLISLATTELIPTIYVMDETKKSPYPCERKESEHEIKEYLFSILKKHIPITYYI</sequence>
<evidence type="ECO:0000313" key="4">
    <source>
        <dbReference type="Proteomes" id="UP000297014"/>
    </source>
</evidence>
<dbReference type="EMBL" id="ALPT02000006">
    <property type="protein sequence ID" value="KGA98690.1"/>
    <property type="molecule type" value="Genomic_DNA"/>
</dbReference>
<accession>A0A094XIW6</accession>
<dbReference type="STRING" id="1218173.BALCAV_0202760"/>
<evidence type="ECO:0000313" key="2">
    <source>
        <dbReference type="EMBL" id="THG89761.1"/>
    </source>
</evidence>
<reference evidence="2 4" key="2">
    <citation type="submission" date="2014-01" db="EMBL/GenBank/DDBJ databases">
        <title>Draft genome sequencing of Bacillus alcalophilus CGMCC 1.3604.</title>
        <authorList>
            <person name="Yang J."/>
            <person name="Diao L."/>
            <person name="Yang S."/>
        </authorList>
    </citation>
    <scope>NUCLEOTIDE SEQUENCE [LARGE SCALE GENOMIC DNA]</scope>
    <source>
        <strain evidence="2 4">CGMCC 1.3604</strain>
    </source>
</reference>
<dbReference type="Proteomes" id="UP000297014">
    <property type="component" value="Unassembled WGS sequence"/>
</dbReference>
<dbReference type="OrthoDB" id="1643408at2"/>
<evidence type="ECO:0000313" key="1">
    <source>
        <dbReference type="EMBL" id="KGA98690.1"/>
    </source>
</evidence>
<name>A0A094XIW6_ALKAL</name>
<dbReference type="eggNOG" id="ENOG5032NWS">
    <property type="taxonomic scope" value="Bacteria"/>
</dbReference>
<gene>
    <name evidence="2" type="ORF">AJ85_15180</name>
    <name evidence="1" type="ORF">BALCAV_0202760</name>
</gene>
<comment type="caution">
    <text evidence="1">The sequence shown here is derived from an EMBL/GenBank/DDBJ whole genome shotgun (WGS) entry which is preliminary data.</text>
</comment>
<protein>
    <recommendedName>
        <fullName evidence="5">NADPH-dependent FMN reductase-like domain-containing protein</fullName>
    </recommendedName>
</protein>
<dbReference type="Proteomes" id="UP000002754">
    <property type="component" value="Unassembled WGS sequence"/>
</dbReference>
<dbReference type="RefSeq" id="WP_003323379.1">
    <property type="nucleotide sequence ID" value="NZ_ALPT02000006.1"/>
</dbReference>